<evidence type="ECO:0000313" key="3">
    <source>
        <dbReference type="Proteomes" id="UP000053099"/>
    </source>
</evidence>
<dbReference type="PANTHER" id="PTHR36304:SF4">
    <property type="entry name" value="DUF4388 DOMAIN-CONTAINING PROTEIN"/>
    <property type="match status" value="1"/>
</dbReference>
<gene>
    <name evidence="2" type="ORF">AN926_03835</name>
</gene>
<evidence type="ECO:0000313" key="2">
    <source>
        <dbReference type="EMBL" id="KPD32534.1"/>
    </source>
</evidence>
<dbReference type="EMBL" id="LJJR01000007">
    <property type="protein sequence ID" value="KPD32534.1"/>
    <property type="molecule type" value="Genomic_DNA"/>
</dbReference>
<proteinExistence type="predicted"/>
<accession>A0A0N0ZPD8</accession>
<comment type="caution">
    <text evidence="2">The sequence shown here is derived from an EMBL/GenBank/DDBJ whole genome shotgun (WGS) entry which is preliminary data.</text>
</comment>
<dbReference type="InterPro" id="IPR025497">
    <property type="entry name" value="PatA-like_N"/>
</dbReference>
<sequence>MEGDFRLLGPIDWLQLLAQGGKTGVFTVEAGGGRGEVYLEQGRPVHAVFGEKVGREALLEVLALKEGRFRFLLAVRPPLSSLEGPLEAYLLQAIRFLDERVEVGPFDLVRPGSRAQAVQSTLDPVELSLLLALGSGQSPLDLASRLALPLGEVLRRLGHLARLRLVEVFPRVPRTARLRVALGRQGAQVDALLLSAWREHYGPFQRVRVKAQKEVLLSVEGAEGVGVEIRLAPELLLFHGLQVGEEVLVWPEV</sequence>
<evidence type="ECO:0000259" key="1">
    <source>
        <dbReference type="Pfam" id="PF14332"/>
    </source>
</evidence>
<dbReference type="AlphaFoldDB" id="A0A0N0ZPD8"/>
<feature type="domain" description="PatA-like N-terminal" evidence="1">
    <location>
        <begin position="2"/>
        <end position="100"/>
    </location>
</feature>
<reference evidence="2 3" key="1">
    <citation type="submission" date="2015-09" db="EMBL/GenBank/DDBJ databases">
        <title>Draft genome sequence of Thermus scotoductus strain K1 isolated from a geothermal spring in Nagorno-Karabakh, Armenia.</title>
        <authorList>
            <person name="Saghatelyan A."/>
            <person name="Poghosyan L."/>
            <person name="Panosyan H."/>
            <person name="Birkeland N.-K."/>
        </authorList>
    </citation>
    <scope>NUCLEOTIDE SEQUENCE [LARGE SCALE GENOMIC DNA]</scope>
    <source>
        <strain evidence="2 3">K1</strain>
    </source>
</reference>
<dbReference type="Proteomes" id="UP000053099">
    <property type="component" value="Unassembled WGS sequence"/>
</dbReference>
<name>A0A0N0ZPD8_THESC</name>
<organism evidence="2 3">
    <name type="scientific">Thermus scotoductus</name>
    <dbReference type="NCBI Taxonomy" id="37636"/>
    <lineage>
        <taxon>Bacteria</taxon>
        <taxon>Thermotogati</taxon>
        <taxon>Deinococcota</taxon>
        <taxon>Deinococci</taxon>
        <taxon>Thermales</taxon>
        <taxon>Thermaceae</taxon>
        <taxon>Thermus</taxon>
    </lineage>
</organism>
<protein>
    <recommendedName>
        <fullName evidence="1">PatA-like N-terminal domain-containing protein</fullName>
    </recommendedName>
</protein>
<dbReference type="Pfam" id="PF14332">
    <property type="entry name" value="DUF4388"/>
    <property type="match status" value="1"/>
</dbReference>
<dbReference type="PATRIC" id="fig|37636.3.peg.2504"/>
<dbReference type="PANTHER" id="PTHR36304">
    <property type="entry name" value="DOMAIN GTPASE-ACTIVATING PROTEIN, PUTATIVE-RELATED-RELATED"/>
    <property type="match status" value="1"/>
</dbReference>